<dbReference type="EMBL" id="CP014323">
    <property type="protein sequence ID" value="AMJ97577.1"/>
    <property type="molecule type" value="Genomic_DNA"/>
</dbReference>
<evidence type="ECO:0000313" key="3">
    <source>
        <dbReference type="Proteomes" id="UP000063991"/>
    </source>
</evidence>
<organism evidence="2 3">
    <name type="scientific">Alteromonas macleodii</name>
    <name type="common">Pseudoalteromonas macleodii</name>
    <dbReference type="NCBI Taxonomy" id="28108"/>
    <lineage>
        <taxon>Bacteria</taxon>
        <taxon>Pseudomonadati</taxon>
        <taxon>Pseudomonadota</taxon>
        <taxon>Gammaproteobacteria</taxon>
        <taxon>Alteromonadales</taxon>
        <taxon>Alteromonadaceae</taxon>
        <taxon>Alteromonas/Salinimonas group</taxon>
        <taxon>Alteromonas</taxon>
    </lineage>
</organism>
<dbReference type="CDD" id="cd00761">
    <property type="entry name" value="Glyco_tranf_GTA_type"/>
    <property type="match status" value="1"/>
</dbReference>
<dbReference type="InterPro" id="IPR001173">
    <property type="entry name" value="Glyco_trans_2-like"/>
</dbReference>
<dbReference type="InterPro" id="IPR050834">
    <property type="entry name" value="Glycosyltransf_2"/>
</dbReference>
<dbReference type="Pfam" id="PF00535">
    <property type="entry name" value="Glycos_transf_2"/>
    <property type="match status" value="1"/>
</dbReference>
<feature type="domain" description="Glycosyltransferase 2-like" evidence="1">
    <location>
        <begin position="10"/>
        <end position="160"/>
    </location>
</feature>
<accession>A0A126PX12</accession>
<dbReference type="InterPro" id="IPR029044">
    <property type="entry name" value="Nucleotide-diphossugar_trans"/>
</dbReference>
<evidence type="ECO:0000259" key="1">
    <source>
        <dbReference type="Pfam" id="PF00535"/>
    </source>
</evidence>
<dbReference type="RefSeq" id="WP_061094456.1">
    <property type="nucleotide sequence ID" value="NZ_CP014323.1"/>
</dbReference>
<dbReference type="PANTHER" id="PTHR43685">
    <property type="entry name" value="GLYCOSYLTRANSFERASE"/>
    <property type="match status" value="1"/>
</dbReference>
<dbReference type="OrthoDB" id="396512at2"/>
<dbReference type="AlphaFoldDB" id="A0A126PX12"/>
<proteinExistence type="predicted"/>
<sequence length="458" mass="52219">MTWLTSPLVTIIIPCYGQVAYLYRAIESCIAQTYSQLEILIVDDGNQKPISEHHFPPDSRIKLFRQSNLGLSAARNKGIAEASGQLIKFLDADDWLLPDCIATQVSSVGHSTDTVSVIGYYLAKESEVRAQPVIPKFGDFFTALASINIGPPHCFLYPSRLVHQVEGFSTAEKVRGGHEDYDFNLRVALQGARVVTCHSVGCYYFVHADSMSTRAENMRVSRASVLRDLLEYYQRQDAFELDLPWLVHALAGALKFDFYPLLKHALLAQVSKDTLSWPATLGKIEQEELLWLLLRCRATILNYDDEQFMLDWLESQLQRLAAIHQRTTRYPTAQNIVSACYPLKPFAYDDTLVMNVVQQAKTVLAPKKLLLWGDGERFQRWRDWLMLTTDTELLGTTTHLSETVEKQGVRFVPFNEIDFSEIDKVLICSDVYYWDILSLLRSMGWHAKVIDLYATLQF</sequence>
<dbReference type="PANTHER" id="PTHR43685:SF2">
    <property type="entry name" value="GLYCOSYLTRANSFERASE 2-LIKE DOMAIN-CONTAINING PROTEIN"/>
    <property type="match status" value="1"/>
</dbReference>
<protein>
    <recommendedName>
        <fullName evidence="1">Glycosyltransferase 2-like domain-containing protein</fullName>
    </recommendedName>
</protein>
<dbReference type="SUPFAM" id="SSF53448">
    <property type="entry name" value="Nucleotide-diphospho-sugar transferases"/>
    <property type="match status" value="1"/>
</dbReference>
<reference evidence="2 3" key="1">
    <citation type="submission" date="2015-12" db="EMBL/GenBank/DDBJ databases">
        <authorList>
            <person name="Shamseldin A."/>
            <person name="Moawad H."/>
            <person name="Abd El-Rahim W.M."/>
            <person name="Sadowsky M.J."/>
        </authorList>
    </citation>
    <scope>NUCLEOTIDE SEQUENCE [LARGE SCALE GENOMIC DNA]</scope>
    <source>
        <strain evidence="2 3">D7</strain>
    </source>
</reference>
<dbReference type="Gene3D" id="3.90.550.10">
    <property type="entry name" value="Spore Coat Polysaccharide Biosynthesis Protein SpsA, Chain A"/>
    <property type="match status" value="1"/>
</dbReference>
<dbReference type="Proteomes" id="UP000063991">
    <property type="component" value="Chromosome"/>
</dbReference>
<name>A0A126PX12_ALTMA</name>
<dbReference type="GO" id="GO:0044010">
    <property type="term" value="P:single-species biofilm formation"/>
    <property type="evidence" value="ECO:0007669"/>
    <property type="project" value="TreeGrafter"/>
</dbReference>
<evidence type="ECO:0000313" key="2">
    <source>
        <dbReference type="EMBL" id="AMJ97577.1"/>
    </source>
</evidence>
<dbReference type="Gene3D" id="3.40.50.720">
    <property type="entry name" value="NAD(P)-binding Rossmann-like Domain"/>
    <property type="match status" value="1"/>
</dbReference>
<gene>
    <name evidence="2" type="ORF">AVL55_05020</name>
</gene>